<keyword evidence="1" id="KW-1133">Transmembrane helix</keyword>
<organism evidence="2 3">
    <name type="scientific">Nonomuraea marmarensis</name>
    <dbReference type="NCBI Taxonomy" id="3351344"/>
    <lineage>
        <taxon>Bacteria</taxon>
        <taxon>Bacillati</taxon>
        <taxon>Actinomycetota</taxon>
        <taxon>Actinomycetes</taxon>
        <taxon>Streptosporangiales</taxon>
        <taxon>Streptosporangiaceae</taxon>
        <taxon>Nonomuraea</taxon>
    </lineage>
</organism>
<feature type="transmembrane region" description="Helical" evidence="1">
    <location>
        <begin position="6"/>
        <end position="28"/>
    </location>
</feature>
<protein>
    <submittedName>
        <fullName evidence="2">Uncharacterized protein</fullName>
    </submittedName>
</protein>
<dbReference type="EMBL" id="JBICRM010000015">
    <property type="protein sequence ID" value="MFG1706487.1"/>
    <property type="molecule type" value="Genomic_DNA"/>
</dbReference>
<comment type="caution">
    <text evidence="2">The sequence shown here is derived from an EMBL/GenBank/DDBJ whole genome shotgun (WGS) entry which is preliminary data.</text>
</comment>
<evidence type="ECO:0000313" key="3">
    <source>
        <dbReference type="Proteomes" id="UP001603978"/>
    </source>
</evidence>
<sequence>MTPSPLLQIATIAITLTIKAATLLFVFLTRRNQRRNAAASAANPRVSIGTDTHGTPIYLTAPADFVDGVRRRLDNA</sequence>
<keyword evidence="1" id="KW-0812">Transmembrane</keyword>
<dbReference type="Proteomes" id="UP001603978">
    <property type="component" value="Unassembled WGS sequence"/>
</dbReference>
<name>A0ABW7AGJ5_9ACTN</name>
<evidence type="ECO:0000313" key="2">
    <source>
        <dbReference type="EMBL" id="MFG1706487.1"/>
    </source>
</evidence>
<dbReference type="RefSeq" id="WP_393169375.1">
    <property type="nucleotide sequence ID" value="NZ_JBICRM010000015.1"/>
</dbReference>
<evidence type="ECO:0000256" key="1">
    <source>
        <dbReference type="SAM" id="Phobius"/>
    </source>
</evidence>
<proteinExistence type="predicted"/>
<reference evidence="2 3" key="1">
    <citation type="submission" date="2024-10" db="EMBL/GenBank/DDBJ databases">
        <authorList>
            <person name="Topkara A.R."/>
            <person name="Saygin H."/>
        </authorList>
    </citation>
    <scope>NUCLEOTIDE SEQUENCE [LARGE SCALE GENOMIC DNA]</scope>
    <source>
        <strain evidence="2 3">M3C6</strain>
    </source>
</reference>
<keyword evidence="1" id="KW-0472">Membrane</keyword>
<keyword evidence="3" id="KW-1185">Reference proteome</keyword>
<accession>A0ABW7AGJ5</accession>
<gene>
    <name evidence="2" type="ORF">ACFLIM_25160</name>
</gene>